<dbReference type="RefSeq" id="WP_146808414.1">
    <property type="nucleotide sequence ID" value="NZ_BJXX01000023.1"/>
</dbReference>
<reference evidence="2 3" key="1">
    <citation type="submission" date="2019-07" db="EMBL/GenBank/DDBJ databases">
        <title>Whole genome shotgun sequence of Aneurinibacillus danicus NBRC 102444.</title>
        <authorList>
            <person name="Hosoyama A."/>
            <person name="Uohara A."/>
            <person name="Ohji S."/>
            <person name="Ichikawa N."/>
        </authorList>
    </citation>
    <scope>NUCLEOTIDE SEQUENCE [LARGE SCALE GENOMIC DNA]</scope>
    <source>
        <strain evidence="2 3">NBRC 102444</strain>
    </source>
</reference>
<organism evidence="2 3">
    <name type="scientific">Aneurinibacillus danicus</name>
    <dbReference type="NCBI Taxonomy" id="267746"/>
    <lineage>
        <taxon>Bacteria</taxon>
        <taxon>Bacillati</taxon>
        <taxon>Bacillota</taxon>
        <taxon>Bacilli</taxon>
        <taxon>Bacillales</taxon>
        <taxon>Paenibacillaceae</taxon>
        <taxon>Aneurinibacillus group</taxon>
        <taxon>Aneurinibacillus</taxon>
    </lineage>
</organism>
<keyword evidence="3" id="KW-1185">Reference proteome</keyword>
<evidence type="ECO:0000313" key="3">
    <source>
        <dbReference type="Proteomes" id="UP000321157"/>
    </source>
</evidence>
<comment type="caution">
    <text evidence="2">The sequence shown here is derived from an EMBL/GenBank/DDBJ whole genome shotgun (WGS) entry which is preliminary data.</text>
</comment>
<protein>
    <submittedName>
        <fullName evidence="2">Uncharacterized protein</fullName>
    </submittedName>
</protein>
<sequence length="87" mass="10195">MGFSEVLLLLLSMFALWWVLEFSTRCLIPSVRKHYYPSWLRYIWNIIILILVWSFAKTFGLWIVGGTAIIISFVLEKLFPAKPKNST</sequence>
<name>A0A511V2I0_9BACL</name>
<dbReference type="Proteomes" id="UP000321157">
    <property type="component" value="Unassembled WGS sequence"/>
</dbReference>
<dbReference type="AlphaFoldDB" id="A0A511V2I0"/>
<keyword evidence="1" id="KW-0812">Transmembrane</keyword>
<keyword evidence="1" id="KW-1133">Transmembrane helix</keyword>
<evidence type="ECO:0000313" key="2">
    <source>
        <dbReference type="EMBL" id="GEN33115.1"/>
    </source>
</evidence>
<gene>
    <name evidence="2" type="ORF">ADA01nite_05750</name>
</gene>
<accession>A0A511V2I0</accession>
<keyword evidence="1" id="KW-0472">Membrane</keyword>
<dbReference type="EMBL" id="BJXX01000023">
    <property type="protein sequence ID" value="GEN33115.1"/>
    <property type="molecule type" value="Genomic_DNA"/>
</dbReference>
<evidence type="ECO:0000256" key="1">
    <source>
        <dbReference type="SAM" id="Phobius"/>
    </source>
</evidence>
<proteinExistence type="predicted"/>
<feature type="transmembrane region" description="Helical" evidence="1">
    <location>
        <begin position="6"/>
        <end position="27"/>
    </location>
</feature>